<name>A0A382HM11_9ZZZZ</name>
<feature type="domain" description="Porphobilinogen deaminase C-terminal" evidence="7">
    <location>
        <begin position="230"/>
        <end position="300"/>
    </location>
</feature>
<comment type="cofactor">
    <cofactor evidence="1">
        <name>dipyrromethane</name>
        <dbReference type="ChEBI" id="CHEBI:60342"/>
    </cofactor>
</comment>
<dbReference type="SUPFAM" id="SSF53850">
    <property type="entry name" value="Periplasmic binding protein-like II"/>
    <property type="match status" value="1"/>
</dbReference>
<dbReference type="PROSITE" id="PS00533">
    <property type="entry name" value="PORPHOBILINOGEN_DEAM"/>
    <property type="match status" value="1"/>
</dbReference>
<gene>
    <name evidence="8" type="ORF">METZ01_LOCUS241268</name>
</gene>
<dbReference type="InterPro" id="IPR022419">
    <property type="entry name" value="Porphobilin_deaminase_cofac_BS"/>
</dbReference>
<dbReference type="GO" id="GO:0004418">
    <property type="term" value="F:hydroxymethylbilane synthase activity"/>
    <property type="evidence" value="ECO:0007669"/>
    <property type="project" value="UniProtKB-EC"/>
</dbReference>
<accession>A0A382HM11</accession>
<evidence type="ECO:0000313" key="8">
    <source>
        <dbReference type="EMBL" id="SVB88414.1"/>
    </source>
</evidence>
<dbReference type="InterPro" id="IPR036803">
    <property type="entry name" value="Porphobilinogen_deaminase_C_sf"/>
</dbReference>
<dbReference type="InterPro" id="IPR000860">
    <property type="entry name" value="HemC"/>
</dbReference>
<dbReference type="PIRSF" id="PIRSF001438">
    <property type="entry name" value="4pyrrol_synth_OHMeBilane_synth"/>
    <property type="match status" value="1"/>
</dbReference>
<protein>
    <recommendedName>
        <fullName evidence="3">hydroxymethylbilane synthase</fullName>
        <ecNumber evidence="3">2.5.1.61</ecNumber>
    </recommendedName>
</protein>
<dbReference type="Pfam" id="PF01379">
    <property type="entry name" value="Porphobil_deam"/>
    <property type="match status" value="1"/>
</dbReference>
<keyword evidence="5" id="KW-0627">Porphyrin biosynthesis</keyword>
<evidence type="ECO:0000256" key="3">
    <source>
        <dbReference type="ARBA" id="ARBA00012655"/>
    </source>
</evidence>
<evidence type="ECO:0000256" key="1">
    <source>
        <dbReference type="ARBA" id="ARBA00001916"/>
    </source>
</evidence>
<dbReference type="GO" id="GO:0005737">
    <property type="term" value="C:cytoplasm"/>
    <property type="evidence" value="ECO:0007669"/>
    <property type="project" value="TreeGrafter"/>
</dbReference>
<dbReference type="PANTHER" id="PTHR11557">
    <property type="entry name" value="PORPHOBILINOGEN DEAMINASE"/>
    <property type="match status" value="1"/>
</dbReference>
<evidence type="ECO:0000256" key="2">
    <source>
        <dbReference type="ARBA" id="ARBA00005638"/>
    </source>
</evidence>
<proteinExistence type="inferred from homology"/>
<dbReference type="Gene3D" id="3.30.160.40">
    <property type="entry name" value="Porphobilinogen deaminase, C-terminal domain"/>
    <property type="match status" value="1"/>
</dbReference>
<dbReference type="EC" id="2.5.1.61" evidence="3"/>
<dbReference type="HAMAP" id="MF_00260">
    <property type="entry name" value="Porphobil_deam"/>
    <property type="match status" value="1"/>
</dbReference>
<dbReference type="InterPro" id="IPR022417">
    <property type="entry name" value="Porphobilin_deaminase_N"/>
</dbReference>
<reference evidence="8" key="1">
    <citation type="submission" date="2018-05" db="EMBL/GenBank/DDBJ databases">
        <authorList>
            <person name="Lanie J.A."/>
            <person name="Ng W.-L."/>
            <person name="Kazmierczak K.M."/>
            <person name="Andrzejewski T.M."/>
            <person name="Davidsen T.M."/>
            <person name="Wayne K.J."/>
            <person name="Tettelin H."/>
            <person name="Glass J.I."/>
            <person name="Rusch D."/>
            <person name="Podicherti R."/>
            <person name="Tsui H.-C.T."/>
            <person name="Winkler M.E."/>
        </authorList>
    </citation>
    <scope>NUCLEOTIDE SEQUENCE</scope>
</reference>
<organism evidence="8">
    <name type="scientific">marine metagenome</name>
    <dbReference type="NCBI Taxonomy" id="408172"/>
    <lineage>
        <taxon>unclassified sequences</taxon>
        <taxon>metagenomes</taxon>
        <taxon>ecological metagenomes</taxon>
    </lineage>
</organism>
<dbReference type="SUPFAM" id="SSF54782">
    <property type="entry name" value="Porphobilinogen deaminase (hydroxymethylbilane synthase), C-terminal domain"/>
    <property type="match status" value="1"/>
</dbReference>
<evidence type="ECO:0000256" key="4">
    <source>
        <dbReference type="ARBA" id="ARBA00022679"/>
    </source>
</evidence>
<evidence type="ECO:0000256" key="5">
    <source>
        <dbReference type="ARBA" id="ARBA00023244"/>
    </source>
</evidence>
<dbReference type="Gene3D" id="3.40.190.10">
    <property type="entry name" value="Periplasmic binding protein-like II"/>
    <property type="match status" value="2"/>
</dbReference>
<dbReference type="GO" id="GO:0006783">
    <property type="term" value="P:heme biosynthetic process"/>
    <property type="evidence" value="ECO:0007669"/>
    <property type="project" value="TreeGrafter"/>
</dbReference>
<sequence>MTEKKKFVIGSRGSKLSLAYAEHVKDLLLKSNLQLDNNSIEIKIIKTLGDMFQNKKISDIGGKGVFSKQIEDELLDSKINLAVHSLKDLPSRMTEGLCVNAVVKRNDPRDAFLSYTSKSFFDLKPQSKVGTSSFRRKAQLNTLRNDINIVSMRGNIDTRINKLKNKEFDAIVLSLAGLKMLNLEKEAKEVFSDEQILPAIGQGAIALQCRIDDQKTLDILKMINDQESYCCIQAERALLEAIGGDCDTAVGGLAKLSNEKISLKSQLFSNDGKKKFEFQSSGHFKEAKEIGYKVGKELLKKAGSDFTTQGN</sequence>
<dbReference type="FunFam" id="3.40.190.10:FF:000005">
    <property type="entry name" value="Porphobilinogen deaminase"/>
    <property type="match status" value="1"/>
</dbReference>
<feature type="domain" description="Porphobilinogen deaminase N-terminal" evidence="6">
    <location>
        <begin position="8"/>
        <end position="217"/>
    </location>
</feature>
<dbReference type="PRINTS" id="PR00151">
    <property type="entry name" value="PORPHBDMNASE"/>
</dbReference>
<evidence type="ECO:0000259" key="6">
    <source>
        <dbReference type="Pfam" id="PF01379"/>
    </source>
</evidence>
<dbReference type="InterPro" id="IPR022418">
    <property type="entry name" value="Porphobilinogen_deaminase_C"/>
</dbReference>
<dbReference type="NCBIfam" id="TIGR00212">
    <property type="entry name" value="hemC"/>
    <property type="match status" value="1"/>
</dbReference>
<dbReference type="PANTHER" id="PTHR11557:SF0">
    <property type="entry name" value="PORPHOBILINOGEN DEAMINASE"/>
    <property type="match status" value="1"/>
</dbReference>
<dbReference type="EMBL" id="UINC01062119">
    <property type="protein sequence ID" value="SVB88414.1"/>
    <property type="molecule type" value="Genomic_DNA"/>
</dbReference>
<evidence type="ECO:0000259" key="7">
    <source>
        <dbReference type="Pfam" id="PF03900"/>
    </source>
</evidence>
<dbReference type="AlphaFoldDB" id="A0A382HM11"/>
<comment type="similarity">
    <text evidence="2">Belongs to the HMBS family.</text>
</comment>
<dbReference type="Pfam" id="PF03900">
    <property type="entry name" value="Porphobil_deamC"/>
    <property type="match status" value="1"/>
</dbReference>
<keyword evidence="4" id="KW-0808">Transferase</keyword>